<accession>A0A0R0BRL4</accession>
<evidence type="ECO:0000313" key="1">
    <source>
        <dbReference type="EMBL" id="KRG59776.1"/>
    </source>
</evidence>
<dbReference type="AlphaFoldDB" id="A0A0R0BRL4"/>
<organism evidence="1 2">
    <name type="scientific">Stenotrophomonas koreensis</name>
    <dbReference type="NCBI Taxonomy" id="266128"/>
    <lineage>
        <taxon>Bacteria</taxon>
        <taxon>Pseudomonadati</taxon>
        <taxon>Pseudomonadota</taxon>
        <taxon>Gammaproteobacteria</taxon>
        <taxon>Lysobacterales</taxon>
        <taxon>Lysobacteraceae</taxon>
        <taxon>Stenotrophomonas</taxon>
    </lineage>
</organism>
<reference evidence="1 2" key="1">
    <citation type="submission" date="2015-05" db="EMBL/GenBank/DDBJ databases">
        <title>Genome sequencing and analysis of members of genus Stenotrophomonas.</title>
        <authorList>
            <person name="Patil P.P."/>
            <person name="Midha S."/>
            <person name="Patil P.B."/>
        </authorList>
    </citation>
    <scope>NUCLEOTIDE SEQUENCE [LARGE SCALE GENOMIC DNA]</scope>
    <source>
        <strain evidence="1 2">DSM 17805</strain>
    </source>
</reference>
<sequence>MQYLAQQLALRVAGWLAPDADGIPLVSSDLDVASHRGRDHDCAPTLSVCENKIFVYQWSAVAVAIGSDGFKFPFHHL</sequence>
<proteinExistence type="predicted"/>
<comment type="caution">
    <text evidence="1">The sequence shown here is derived from an EMBL/GenBank/DDBJ whole genome shotgun (WGS) entry which is preliminary data.</text>
</comment>
<protein>
    <submittedName>
        <fullName evidence="1">Uncharacterized protein</fullName>
    </submittedName>
</protein>
<gene>
    <name evidence="1" type="ORF">ABB25_04500</name>
</gene>
<evidence type="ECO:0000313" key="2">
    <source>
        <dbReference type="Proteomes" id="UP000051254"/>
    </source>
</evidence>
<dbReference type="Proteomes" id="UP000051254">
    <property type="component" value="Unassembled WGS sequence"/>
</dbReference>
<keyword evidence="2" id="KW-1185">Reference proteome</keyword>
<name>A0A0R0BRL4_9GAMM</name>
<dbReference type="EMBL" id="LDJH01000006">
    <property type="protein sequence ID" value="KRG59776.1"/>
    <property type="molecule type" value="Genomic_DNA"/>
</dbReference>